<keyword evidence="6" id="KW-0560">Oxidoreductase</keyword>
<accession>A0A226DPK7</accession>
<dbReference type="PANTHER" id="PTHR10157">
    <property type="entry name" value="DOPAMINE BETA HYDROXYLASE RELATED"/>
    <property type="match status" value="1"/>
</dbReference>
<dbReference type="GO" id="GO:0004500">
    <property type="term" value="F:dopamine beta-monooxygenase activity"/>
    <property type="evidence" value="ECO:0007669"/>
    <property type="project" value="InterPro"/>
</dbReference>
<keyword evidence="4" id="KW-0812">Transmembrane</keyword>
<gene>
    <name evidence="6" type="ORF">Fcan01_18122</name>
</gene>
<evidence type="ECO:0000256" key="1">
    <source>
        <dbReference type="ARBA" id="ARBA00010676"/>
    </source>
</evidence>
<dbReference type="SUPFAM" id="SSF49742">
    <property type="entry name" value="PHM/PNGase F"/>
    <property type="match status" value="2"/>
</dbReference>
<dbReference type="GO" id="GO:0030667">
    <property type="term" value="C:secretory granule membrane"/>
    <property type="evidence" value="ECO:0007669"/>
    <property type="project" value="TreeGrafter"/>
</dbReference>
<dbReference type="InterPro" id="IPR036939">
    <property type="entry name" value="Cu2_ascorb_mOase_N_sf"/>
</dbReference>
<keyword evidence="2" id="KW-1015">Disulfide bond</keyword>
<dbReference type="GO" id="GO:0006589">
    <property type="term" value="P:octopamine biosynthetic process"/>
    <property type="evidence" value="ECO:0007669"/>
    <property type="project" value="TreeGrafter"/>
</dbReference>
<dbReference type="GO" id="GO:0005615">
    <property type="term" value="C:extracellular space"/>
    <property type="evidence" value="ECO:0007669"/>
    <property type="project" value="TreeGrafter"/>
</dbReference>
<dbReference type="Gene3D" id="2.60.120.310">
    <property type="entry name" value="Copper type II, ascorbate-dependent monooxygenase, N-terminal domain"/>
    <property type="match status" value="1"/>
</dbReference>
<dbReference type="Pfam" id="PF03351">
    <property type="entry name" value="DOMON"/>
    <property type="match status" value="1"/>
</dbReference>
<feature type="domain" description="DOMON" evidence="5">
    <location>
        <begin position="51"/>
        <end position="167"/>
    </location>
</feature>
<dbReference type="Pfam" id="PF01082">
    <property type="entry name" value="Cu2_monooxygen"/>
    <property type="match status" value="1"/>
</dbReference>
<dbReference type="InterPro" id="IPR014784">
    <property type="entry name" value="Cu2_ascorb_mOase-like_C"/>
</dbReference>
<dbReference type="PANTHER" id="PTHR10157:SF23">
    <property type="entry name" value="MOXD1 HOMOLOG 1"/>
    <property type="match status" value="1"/>
</dbReference>
<dbReference type="CDD" id="cd09631">
    <property type="entry name" value="DOMON_DOH"/>
    <property type="match status" value="1"/>
</dbReference>
<reference evidence="6 7" key="1">
    <citation type="submission" date="2015-12" db="EMBL/GenBank/DDBJ databases">
        <title>The genome of Folsomia candida.</title>
        <authorList>
            <person name="Faddeeva A."/>
            <person name="Derks M.F."/>
            <person name="Anvar Y."/>
            <person name="Smit S."/>
            <person name="Van Straalen N."/>
            <person name="Roelofs D."/>
        </authorList>
    </citation>
    <scope>NUCLEOTIDE SEQUENCE [LARGE SCALE GENOMIC DNA]</scope>
    <source>
        <strain evidence="6 7">VU population</strain>
        <tissue evidence="6">Whole body</tissue>
    </source>
</reference>
<evidence type="ECO:0000256" key="4">
    <source>
        <dbReference type="SAM" id="Phobius"/>
    </source>
</evidence>
<dbReference type="InterPro" id="IPR008977">
    <property type="entry name" value="PHM/PNGase_F_dom_sf"/>
</dbReference>
<feature type="transmembrane region" description="Helical" evidence="4">
    <location>
        <begin position="641"/>
        <end position="666"/>
    </location>
</feature>
<dbReference type="OrthoDB" id="10003276at2759"/>
<evidence type="ECO:0000256" key="2">
    <source>
        <dbReference type="ARBA" id="ARBA00023157"/>
    </source>
</evidence>
<dbReference type="AlphaFoldDB" id="A0A226DPK7"/>
<dbReference type="Pfam" id="PF03712">
    <property type="entry name" value="Cu2_monoox_C"/>
    <property type="match status" value="1"/>
</dbReference>
<dbReference type="PROSITE" id="PS50836">
    <property type="entry name" value="DOMON"/>
    <property type="match status" value="1"/>
</dbReference>
<dbReference type="EMBL" id="LNIX01000014">
    <property type="protein sequence ID" value="OXA47163.1"/>
    <property type="molecule type" value="Genomic_DNA"/>
</dbReference>
<dbReference type="InterPro" id="IPR005018">
    <property type="entry name" value="DOMON_domain"/>
</dbReference>
<organism evidence="6 7">
    <name type="scientific">Folsomia candida</name>
    <name type="common">Springtail</name>
    <dbReference type="NCBI Taxonomy" id="158441"/>
    <lineage>
        <taxon>Eukaryota</taxon>
        <taxon>Metazoa</taxon>
        <taxon>Ecdysozoa</taxon>
        <taxon>Arthropoda</taxon>
        <taxon>Hexapoda</taxon>
        <taxon>Collembola</taxon>
        <taxon>Entomobryomorpha</taxon>
        <taxon>Isotomoidea</taxon>
        <taxon>Isotomidae</taxon>
        <taxon>Proisotominae</taxon>
        <taxon>Folsomia</taxon>
    </lineage>
</organism>
<sequence length="740" mass="83811">MRRNNLSLTLITSSLTFLFLANPLILQINSVNIPPSSLLTLQNQEQLDGYGNVLLAWEYDESSQIISFELEVATEGFVGFGISPSGSMTGADIFIGGVLPNGTAYGADYIGLGNFSPKLDDHQDWTLLCGMEALGKTYIKFSRLINTCDDEDYPIGNDTTRLIWSYGLTDDIRYHTAQRRGSKAGNFIGTPNPQLELDALSKWEIMVDMVMPSSDTTYWCSFHKAPVVMTKHHVVAFDALLDGLDAIAHTHHFILKNCYVPRGSNKTLDQVFRNYTVDTGFMGAHCYNLAAIVPTPEFYCAQYLFVWAKGGKIMTFPENVGYPIGEGDDAGQQFYYMLEIHYDNPDKKEGVQFKAGVQFYYTNETRQEDAGLLAVGHETDFMFTIPPNISDFTLIGQCGPECTNWGIKEKEGVTIFNVLLHAHISGRKLRLRHFRGNLELPWIDYDDHYDFNYQQSKAIPNTKLFPGDRLIYECTYSSTWNNGKAVVSGLSSRNGMGLTFFWHYPRQDMDSCYSQTPFMKHIQDFGITKLKTVPAPSGYLIMIEEPEYLRGEYTETISLFHNWTAEFIEQYQYNQRFLPHENGCNSQKTGEGSYTEETSYPVDYVAYVPKDICSPETGPTDRTMPTGSASTTTMTAERGHLILPVVIIIAIAIALRLSFTVCTFFFRFNNLNFLQRGCALASSSSTIFLSCVSKSSHPLHKCQFSYSHRNDFPRHNYLDRPYHHQHLDAERVGDKRLVHM</sequence>
<dbReference type="InterPro" id="IPR000323">
    <property type="entry name" value="Cu2_ascorb_mOase_N"/>
</dbReference>
<evidence type="ECO:0000256" key="3">
    <source>
        <dbReference type="ARBA" id="ARBA00023180"/>
    </source>
</evidence>
<keyword evidence="3" id="KW-0325">Glycoprotein</keyword>
<evidence type="ECO:0000259" key="5">
    <source>
        <dbReference type="PROSITE" id="PS50836"/>
    </source>
</evidence>
<comment type="similarity">
    <text evidence="1">Belongs to the copper type II ascorbate-dependent monooxygenase family.</text>
</comment>
<dbReference type="InterPro" id="IPR028460">
    <property type="entry name" value="Tbh/DBH"/>
</dbReference>
<dbReference type="GO" id="GO:0005507">
    <property type="term" value="F:copper ion binding"/>
    <property type="evidence" value="ECO:0007669"/>
    <property type="project" value="InterPro"/>
</dbReference>
<evidence type="ECO:0000313" key="6">
    <source>
        <dbReference type="EMBL" id="OXA47163.1"/>
    </source>
</evidence>
<dbReference type="InterPro" id="IPR045266">
    <property type="entry name" value="DOH_DOMON"/>
</dbReference>
<keyword evidence="4" id="KW-0472">Membrane</keyword>
<dbReference type="InterPro" id="IPR000945">
    <property type="entry name" value="DBH-like"/>
</dbReference>
<dbReference type="Gene3D" id="2.60.120.230">
    <property type="match status" value="1"/>
</dbReference>
<dbReference type="PRINTS" id="PR00767">
    <property type="entry name" value="DBMONOXGNASE"/>
</dbReference>
<proteinExistence type="inferred from homology"/>
<evidence type="ECO:0000313" key="7">
    <source>
        <dbReference type="Proteomes" id="UP000198287"/>
    </source>
</evidence>
<comment type="caution">
    <text evidence="6">The sequence shown here is derived from an EMBL/GenBank/DDBJ whole genome shotgun (WGS) entry which is preliminary data.</text>
</comment>
<dbReference type="SMART" id="SM00664">
    <property type="entry name" value="DoH"/>
    <property type="match status" value="1"/>
</dbReference>
<dbReference type="Proteomes" id="UP000198287">
    <property type="component" value="Unassembled WGS sequence"/>
</dbReference>
<keyword evidence="6" id="KW-0503">Monooxygenase</keyword>
<name>A0A226DPK7_FOLCA</name>
<dbReference type="GO" id="GO:0042420">
    <property type="term" value="P:dopamine catabolic process"/>
    <property type="evidence" value="ECO:0007669"/>
    <property type="project" value="TreeGrafter"/>
</dbReference>
<keyword evidence="7" id="KW-1185">Reference proteome</keyword>
<dbReference type="GO" id="GO:0042421">
    <property type="term" value="P:norepinephrine biosynthetic process"/>
    <property type="evidence" value="ECO:0007669"/>
    <property type="project" value="TreeGrafter"/>
</dbReference>
<dbReference type="InterPro" id="IPR024548">
    <property type="entry name" value="Cu2_monoox_C"/>
</dbReference>
<protein>
    <submittedName>
        <fullName evidence="6">DBH-like monooxygenase protein 1</fullName>
    </submittedName>
</protein>
<keyword evidence="4" id="KW-1133">Transmembrane helix</keyword>